<dbReference type="Proteomes" id="UP000008204">
    <property type="component" value="Chromosome"/>
</dbReference>
<gene>
    <name evidence="4" type="ordered locus">PCC8801_2639</name>
</gene>
<dbReference type="AlphaFoldDB" id="B7K4Y6"/>
<keyword evidence="2 4" id="KW-0378">Hydrolase</keyword>
<name>B7K4Y6_RIPO1</name>
<dbReference type="OrthoDB" id="9787476at2"/>
<sequence length="148" mass="17248">MTYRNPVPTVDIIIELIDQPNRPIILIERKNEPYGWALPGGFVDYGETVEKAAFREAEEEVSLKVDLIEQFHVYSNPNRDPRQHTLSIVFIATAKGKPQAADDAKNVGIFDLWELPKNLCFDHDQILEDYKKYRFYQLKPRLFNSCFT</sequence>
<accession>B7K4Y6</accession>
<dbReference type="InterPro" id="IPR000086">
    <property type="entry name" value="NUDIX_hydrolase_dom"/>
</dbReference>
<dbReference type="SUPFAM" id="SSF55811">
    <property type="entry name" value="Nudix"/>
    <property type="match status" value="1"/>
</dbReference>
<evidence type="ECO:0000256" key="2">
    <source>
        <dbReference type="ARBA" id="ARBA00022801"/>
    </source>
</evidence>
<dbReference type="eggNOG" id="COG1051">
    <property type="taxonomic scope" value="Bacteria"/>
</dbReference>
<evidence type="ECO:0000313" key="4">
    <source>
        <dbReference type="EMBL" id="ACK66642.1"/>
    </source>
</evidence>
<dbReference type="Pfam" id="PF00293">
    <property type="entry name" value="NUDIX"/>
    <property type="match status" value="1"/>
</dbReference>
<dbReference type="STRING" id="41431.PCC8801_2639"/>
<dbReference type="CDD" id="cd18873">
    <property type="entry name" value="NUDIX_NadM_like"/>
    <property type="match status" value="1"/>
</dbReference>
<dbReference type="PANTHER" id="PTHR43736:SF1">
    <property type="entry name" value="DIHYDRONEOPTERIN TRIPHOSPHATE DIPHOSPHATASE"/>
    <property type="match status" value="1"/>
</dbReference>
<dbReference type="GO" id="GO:0016787">
    <property type="term" value="F:hydrolase activity"/>
    <property type="evidence" value="ECO:0007669"/>
    <property type="project" value="UniProtKB-KW"/>
</dbReference>
<dbReference type="HOGENOM" id="CLU_037162_20_3_3"/>
<proteinExistence type="inferred from homology"/>
<evidence type="ECO:0000259" key="3">
    <source>
        <dbReference type="PROSITE" id="PS51462"/>
    </source>
</evidence>
<dbReference type="KEGG" id="cyp:PCC8801_2639"/>
<dbReference type="InterPro" id="IPR015797">
    <property type="entry name" value="NUDIX_hydrolase-like_dom_sf"/>
</dbReference>
<dbReference type="EMBL" id="CP001287">
    <property type="protein sequence ID" value="ACK66642.1"/>
    <property type="molecule type" value="Genomic_DNA"/>
</dbReference>
<dbReference type="PANTHER" id="PTHR43736">
    <property type="entry name" value="ADP-RIBOSE PYROPHOSPHATASE"/>
    <property type="match status" value="1"/>
</dbReference>
<dbReference type="RefSeq" id="WP_012595909.1">
    <property type="nucleotide sequence ID" value="NC_011726.1"/>
</dbReference>
<keyword evidence="5" id="KW-1185">Reference proteome</keyword>
<dbReference type="Gene3D" id="3.90.79.10">
    <property type="entry name" value="Nucleoside Triphosphate Pyrophosphohydrolase"/>
    <property type="match status" value="1"/>
</dbReference>
<protein>
    <submittedName>
        <fullName evidence="4">NUDIX hydrolase</fullName>
    </submittedName>
</protein>
<dbReference type="PRINTS" id="PR00502">
    <property type="entry name" value="NUDIXFAMILY"/>
</dbReference>
<evidence type="ECO:0000256" key="1">
    <source>
        <dbReference type="ARBA" id="ARBA00005582"/>
    </source>
</evidence>
<evidence type="ECO:0000313" key="5">
    <source>
        <dbReference type="Proteomes" id="UP000008204"/>
    </source>
</evidence>
<organism evidence="4 5">
    <name type="scientific">Rippkaea orientalis (strain PCC 8801 / RF-1)</name>
    <name type="common">Cyanothece sp. (strain PCC 8801)</name>
    <dbReference type="NCBI Taxonomy" id="41431"/>
    <lineage>
        <taxon>Bacteria</taxon>
        <taxon>Bacillati</taxon>
        <taxon>Cyanobacteriota</taxon>
        <taxon>Cyanophyceae</taxon>
        <taxon>Oscillatoriophycideae</taxon>
        <taxon>Chroococcales</taxon>
        <taxon>Aphanothecaceae</taxon>
        <taxon>Rippkaea</taxon>
        <taxon>Rippkaea orientalis</taxon>
    </lineage>
</organism>
<dbReference type="PROSITE" id="PS51462">
    <property type="entry name" value="NUDIX"/>
    <property type="match status" value="1"/>
</dbReference>
<dbReference type="InterPro" id="IPR020476">
    <property type="entry name" value="Nudix_hydrolase"/>
</dbReference>
<comment type="similarity">
    <text evidence="1">Belongs to the Nudix hydrolase family.</text>
</comment>
<feature type="domain" description="Nudix hydrolase" evidence="3">
    <location>
        <begin position="3"/>
        <end position="133"/>
    </location>
</feature>
<reference evidence="5" key="1">
    <citation type="journal article" date="2011" name="MBio">
        <title>Novel metabolic attributes of the genus Cyanothece, comprising a group of unicellular nitrogen-fixing Cyanobacteria.</title>
        <authorList>
            <person name="Bandyopadhyay A."/>
            <person name="Elvitigala T."/>
            <person name="Welsh E."/>
            <person name="Stockel J."/>
            <person name="Liberton M."/>
            <person name="Min H."/>
            <person name="Sherman L.A."/>
            <person name="Pakrasi H.B."/>
        </authorList>
    </citation>
    <scope>NUCLEOTIDE SEQUENCE [LARGE SCALE GENOMIC DNA]</scope>
    <source>
        <strain evidence="5">PCC 8801</strain>
    </source>
</reference>